<feature type="region of interest" description="Disordered" evidence="2">
    <location>
        <begin position="133"/>
        <end position="154"/>
    </location>
</feature>
<evidence type="ECO:0000313" key="5">
    <source>
        <dbReference type="Proteomes" id="UP000225277"/>
    </source>
</evidence>
<feature type="region of interest" description="Disordered" evidence="2">
    <location>
        <begin position="446"/>
        <end position="482"/>
    </location>
</feature>
<evidence type="ECO:0000256" key="3">
    <source>
        <dbReference type="SAM" id="Phobius"/>
    </source>
</evidence>
<keyword evidence="1" id="KW-0175">Coiled coil</keyword>
<accession>A0A2D3UZM6</accession>
<dbReference type="EMBL" id="FJUY01000001">
    <property type="protein sequence ID" value="CZT15654.1"/>
    <property type="molecule type" value="Genomic_DNA"/>
</dbReference>
<feature type="compositionally biased region" description="Basic residues" evidence="2">
    <location>
        <begin position="764"/>
        <end position="781"/>
    </location>
</feature>
<feature type="compositionally biased region" description="Basic residues" evidence="2">
    <location>
        <begin position="676"/>
        <end position="685"/>
    </location>
</feature>
<feature type="region of interest" description="Disordered" evidence="2">
    <location>
        <begin position="521"/>
        <end position="793"/>
    </location>
</feature>
<sequence>MAANMPAMDKAPAYIRMMDTSLSQRFSTFLRQCTLHLIGRAPASLPKAIIKQAVQVVYTPTKTKVIVETNVVDTSTPTTEGAHGMAFTLPTLAYPICAMLCAVAVITTAGWVARARAHSRRAAALTALESEASELEVSEMPTTELDGPEPGSDSKELLATRANAILKQYNFLSKCKALENDCAEKAARIAALEFKAEQQAANIVAGATALSAAKETLESLQKETARVSDETKLCEAASQQLSLKKSEEIVELEHKLNKMSIELGGLRKNTKALEAAKATITSLETAAEESRQEHEEEKQEIREKQLAAEQSAKREASVLLSKIETERRVKEQEQRAISIASAAKLAELEQKLKKASESSGKSLLGEKKAHKAAIASAAALEESKKALESANARLEAEKKARFAESEIMAAENKAQSAAYESMVAENSAHLASNSSIVAENTSLKSANETLADENIRAREEKDAAESNLEKMSAELKKQTDARMDVTRRSAGVLMQKAELQKCVDSQQEQIEALMGKILELEKQLDTKDQDEDDIVSPSSAQPPSPSPPSSGAFSSSSPPPSLGAPSTSPPPPFSGASAESSQQNEVAANSGTGDNDAGSDEQKEQEGEPDEEEESDEEHDAECEPDENKEGVDRSAAHDAERHEDSYLEESEQGDPTINNAATSTPATEGEQPIQTKRKRRRRGGRGGEKLRKREAALQRENDSLTVDESDQTLNDEPEQQQNEPEEVDDTATRQAGGNEDMATNELDPTVNPFTFRPSTAQPTKKHRSRCPKKHSLKKAIHQNTHGRTVEGVLHVPTGPKAMRQAMDFSSGLPRNPFGPQDPPGRY</sequence>
<dbReference type="GeneID" id="35596736"/>
<feature type="compositionally biased region" description="Basic and acidic residues" evidence="2">
    <location>
        <begin position="288"/>
        <end position="309"/>
    </location>
</feature>
<feature type="compositionally biased region" description="Acidic residues" evidence="2">
    <location>
        <begin position="706"/>
        <end position="730"/>
    </location>
</feature>
<name>A0A2D3UZM6_9PEZI</name>
<evidence type="ECO:0000313" key="4">
    <source>
        <dbReference type="EMBL" id="CZT15654.1"/>
    </source>
</evidence>
<keyword evidence="3" id="KW-1133">Transmembrane helix</keyword>
<feature type="coiled-coil region" evidence="1">
    <location>
        <begin position="377"/>
        <end position="413"/>
    </location>
</feature>
<reference evidence="4 5" key="1">
    <citation type="submission" date="2016-03" db="EMBL/GenBank/DDBJ databases">
        <authorList>
            <person name="Ploux O."/>
        </authorList>
    </citation>
    <scope>NUCLEOTIDE SEQUENCE [LARGE SCALE GENOMIC DNA]</scope>
    <source>
        <strain evidence="4 5">URUG2</strain>
    </source>
</reference>
<feature type="compositionally biased region" description="Acidic residues" evidence="2">
    <location>
        <begin position="607"/>
        <end position="625"/>
    </location>
</feature>
<feature type="region of interest" description="Disordered" evidence="2">
    <location>
        <begin position="284"/>
        <end position="309"/>
    </location>
</feature>
<dbReference type="Proteomes" id="UP000225277">
    <property type="component" value="Unassembled WGS sequence"/>
</dbReference>
<dbReference type="RefSeq" id="XP_023622550.1">
    <property type="nucleotide sequence ID" value="XM_023766782.1"/>
</dbReference>
<feature type="compositionally biased region" description="Basic and acidic residues" evidence="2">
    <location>
        <begin position="686"/>
        <end position="703"/>
    </location>
</feature>
<feature type="region of interest" description="Disordered" evidence="2">
    <location>
        <begin position="808"/>
        <end position="827"/>
    </location>
</feature>
<feature type="compositionally biased region" description="Pro residues" evidence="2">
    <location>
        <begin position="557"/>
        <end position="573"/>
    </location>
</feature>
<evidence type="ECO:0000256" key="1">
    <source>
        <dbReference type="SAM" id="Coils"/>
    </source>
</evidence>
<protein>
    <submittedName>
        <fullName evidence="4">Uncharacterized protein</fullName>
    </submittedName>
</protein>
<keyword evidence="3" id="KW-0472">Membrane</keyword>
<feature type="compositionally biased region" description="Basic and acidic residues" evidence="2">
    <location>
        <begin position="626"/>
        <end position="646"/>
    </location>
</feature>
<organism evidence="4 5">
    <name type="scientific">Ramularia collo-cygni</name>
    <dbReference type="NCBI Taxonomy" id="112498"/>
    <lineage>
        <taxon>Eukaryota</taxon>
        <taxon>Fungi</taxon>
        <taxon>Dikarya</taxon>
        <taxon>Ascomycota</taxon>
        <taxon>Pezizomycotina</taxon>
        <taxon>Dothideomycetes</taxon>
        <taxon>Dothideomycetidae</taxon>
        <taxon>Mycosphaerellales</taxon>
        <taxon>Mycosphaerellaceae</taxon>
        <taxon>Ramularia</taxon>
    </lineage>
</organism>
<proteinExistence type="predicted"/>
<gene>
    <name evidence="4" type="ORF">RCC_01491</name>
</gene>
<evidence type="ECO:0000256" key="2">
    <source>
        <dbReference type="SAM" id="MobiDB-lite"/>
    </source>
</evidence>
<dbReference type="AlphaFoldDB" id="A0A2D3UZM6"/>
<keyword evidence="5" id="KW-1185">Reference proteome</keyword>
<feature type="compositionally biased region" description="Polar residues" evidence="2">
    <location>
        <begin position="582"/>
        <end position="593"/>
    </location>
</feature>
<feature type="transmembrane region" description="Helical" evidence="3">
    <location>
        <begin position="92"/>
        <end position="113"/>
    </location>
</feature>
<keyword evidence="3" id="KW-0812">Transmembrane</keyword>
<feature type="compositionally biased region" description="Polar residues" evidence="2">
    <location>
        <begin position="654"/>
        <end position="667"/>
    </location>
</feature>
<feature type="compositionally biased region" description="Basic and acidic residues" evidence="2">
    <location>
        <begin position="453"/>
        <end position="482"/>
    </location>
</feature>